<feature type="signal peptide" evidence="1">
    <location>
        <begin position="1"/>
        <end position="21"/>
    </location>
</feature>
<dbReference type="InterPro" id="IPR036378">
    <property type="entry name" value="FAS1_dom_sf"/>
</dbReference>
<sequence>MKLSKLTFPLLLLLMAVTVFTSCKDDDDDNPTPPQVTDSILDEIKKDADLSTLLDQASQFSDIADLLDDDDQTLTLFAPTNDAFTKFLEANPDVTEDQVKATLQYHVLTTTKMLADLKTGDSYLTAQGESITVTKNDGLVVMLNDSIMITKGDIEATNGVMHKIDMVLTIPEEDDEPAMTIAEIATGNENFSTLVAAVSKFDDLTAAISSPDSDLTVFAPTNDAFQALLDSNPDWNSLDDIDEATLKAVLTYHIVEGSVFSTDLSDGRVETLNGKFVTVDLSNGVMIDDANVIIPDVEASNGVVHAIDAVLIPKMNLVETAIATPDLSTLVAAVSKYPDLVTALSDESAQLTVFAPTNDAFQALLDSNPDWNSLDDIDEATLKAVLTYHVAGAKILSSDLQATNYTMLDGNTISVNLDNGVVINGSSTVVIPDVMASNGVAHVIDMVLLP</sequence>
<feature type="domain" description="FAS1" evidence="2">
    <location>
        <begin position="178"/>
        <end position="311"/>
    </location>
</feature>
<dbReference type="PROSITE" id="PS50213">
    <property type="entry name" value="FAS1"/>
    <property type="match status" value="3"/>
</dbReference>
<protein>
    <recommendedName>
        <fullName evidence="2">FAS1 domain-containing protein</fullName>
    </recommendedName>
</protein>
<dbReference type="EMBL" id="AP025292">
    <property type="protein sequence ID" value="BDC99149.1"/>
    <property type="molecule type" value="Genomic_DNA"/>
</dbReference>
<feature type="domain" description="FAS1" evidence="2">
    <location>
        <begin position="37"/>
        <end position="168"/>
    </location>
</feature>
<evidence type="ECO:0000259" key="2">
    <source>
        <dbReference type="PROSITE" id="PS50213"/>
    </source>
</evidence>
<dbReference type="SMART" id="SM00554">
    <property type="entry name" value="FAS1"/>
    <property type="match status" value="3"/>
</dbReference>
<dbReference type="PANTHER" id="PTHR10900">
    <property type="entry name" value="PERIOSTIN-RELATED"/>
    <property type="match status" value="1"/>
</dbReference>
<reference evidence="3 4" key="1">
    <citation type="submission" date="2021-12" db="EMBL/GenBank/DDBJ databases">
        <title>Genome sequencing of bacteria with rrn-lacking chromosome and rrn-plasmid.</title>
        <authorList>
            <person name="Anda M."/>
            <person name="Iwasaki W."/>
        </authorList>
    </citation>
    <scope>NUCLEOTIDE SEQUENCE [LARGE SCALE GENOMIC DNA]</scope>
    <source>
        <strain evidence="3 4">NBRC 101262</strain>
    </source>
</reference>
<dbReference type="Gene3D" id="2.30.180.10">
    <property type="entry name" value="FAS1 domain"/>
    <property type="match status" value="3"/>
</dbReference>
<evidence type="ECO:0000313" key="3">
    <source>
        <dbReference type="EMBL" id="BDC99149.1"/>
    </source>
</evidence>
<dbReference type="RefSeq" id="WP_338396613.1">
    <property type="nucleotide sequence ID" value="NZ_AP025292.1"/>
</dbReference>
<dbReference type="InterPro" id="IPR050904">
    <property type="entry name" value="Adhesion/Biosynth-related"/>
</dbReference>
<dbReference type="InterPro" id="IPR000782">
    <property type="entry name" value="FAS1_domain"/>
</dbReference>
<dbReference type="SUPFAM" id="SSF82153">
    <property type="entry name" value="FAS1 domain"/>
    <property type="match status" value="3"/>
</dbReference>
<feature type="domain" description="FAS1" evidence="2">
    <location>
        <begin position="314"/>
        <end position="448"/>
    </location>
</feature>
<evidence type="ECO:0000256" key="1">
    <source>
        <dbReference type="SAM" id="SignalP"/>
    </source>
</evidence>
<dbReference type="Proteomes" id="UP001354989">
    <property type="component" value="Chromosome"/>
</dbReference>
<keyword evidence="4" id="KW-1185">Reference proteome</keyword>
<feature type="chain" id="PRO_5046060328" description="FAS1 domain-containing protein" evidence="1">
    <location>
        <begin position="22"/>
        <end position="450"/>
    </location>
</feature>
<organism evidence="3 4">
    <name type="scientific">Persicobacter psychrovividus</name>
    <dbReference type="NCBI Taxonomy" id="387638"/>
    <lineage>
        <taxon>Bacteria</taxon>
        <taxon>Pseudomonadati</taxon>
        <taxon>Bacteroidota</taxon>
        <taxon>Cytophagia</taxon>
        <taxon>Cytophagales</taxon>
        <taxon>Persicobacteraceae</taxon>
        <taxon>Persicobacter</taxon>
    </lineage>
</organism>
<dbReference type="PROSITE" id="PS51257">
    <property type="entry name" value="PROKAR_LIPOPROTEIN"/>
    <property type="match status" value="1"/>
</dbReference>
<dbReference type="PANTHER" id="PTHR10900:SF77">
    <property type="entry name" value="FI19380P1"/>
    <property type="match status" value="1"/>
</dbReference>
<evidence type="ECO:0000313" key="4">
    <source>
        <dbReference type="Proteomes" id="UP001354989"/>
    </source>
</evidence>
<dbReference type="Pfam" id="PF02469">
    <property type="entry name" value="Fasciclin"/>
    <property type="match status" value="3"/>
</dbReference>
<gene>
    <name evidence="3" type="ORF">PEPS_14300</name>
</gene>
<accession>A0ABN6L7H0</accession>
<keyword evidence="1" id="KW-0732">Signal</keyword>
<proteinExistence type="predicted"/>
<name>A0ABN6L7H0_9BACT</name>